<dbReference type="Proteomes" id="UP000289718">
    <property type="component" value="Unassembled WGS sequence"/>
</dbReference>
<keyword evidence="4" id="KW-0175">Coiled coil</keyword>
<evidence type="ECO:0000256" key="3">
    <source>
        <dbReference type="PROSITE-ProRule" id="PRU00339"/>
    </source>
</evidence>
<dbReference type="Pfam" id="PF13181">
    <property type="entry name" value="TPR_8"/>
    <property type="match status" value="1"/>
</dbReference>
<keyword evidence="6" id="KW-1185">Reference proteome</keyword>
<dbReference type="Pfam" id="PF07719">
    <property type="entry name" value="TPR_2"/>
    <property type="match status" value="1"/>
</dbReference>
<feature type="coiled-coil region" evidence="4">
    <location>
        <begin position="195"/>
        <end position="222"/>
    </location>
</feature>
<evidence type="ECO:0000313" key="5">
    <source>
        <dbReference type="EMBL" id="RXK11993.1"/>
    </source>
</evidence>
<evidence type="ECO:0000256" key="2">
    <source>
        <dbReference type="ARBA" id="ARBA00022803"/>
    </source>
</evidence>
<accession>A0A4V1M133</accession>
<protein>
    <recommendedName>
        <fullName evidence="7">Tetratricopeptide repeat protein</fullName>
    </recommendedName>
</protein>
<dbReference type="InterPro" id="IPR019734">
    <property type="entry name" value="TPR_rpt"/>
</dbReference>
<name>A0A4V1M133_9BACT</name>
<dbReference type="Gene3D" id="1.25.40.10">
    <property type="entry name" value="Tetratricopeptide repeat domain"/>
    <property type="match status" value="2"/>
</dbReference>
<evidence type="ECO:0000313" key="6">
    <source>
        <dbReference type="Proteomes" id="UP000289718"/>
    </source>
</evidence>
<sequence>MLFKYNKLKENQEKFELQVEFNKAILLLEKEEYEEAIESFKKTSKLLKIPSFLNIGIAYYKLNQIDNALLYLNNIYDYKEASFSNTYSYISASYYLYLIKKDRKYLETIIDITKKFSNLTEHSKRLVADSLILLKDYEKALKVLDTMQFPMYLKKAMLYLKLNDFKSAERYLESAKKNTLNQTKIDLILWLMIYRDLKANEIAKLLERLKEVEKVKSSFKINQEHPLKIFFNKNKYTTKEYLSFITNFSEERKIDFLFYFAPFVFSDKQEVLYDISKGFVFKDKQSVESLEEMVKYNAKFIDIIKEDPIIRVNKMKSFIKEDSNSYIYYNLALCYAQISDFHNAYKYFSKAYKLNPGNKLYSVMTLITAEITNKRINDKEYILQNIQSKNGMYKYFGQRIYSLFLSKKASVVFDPLNYKNTIFFKALDYLDKLEENNLSLDHPLFTEHYKDPLIYLMKATLKREGENDYNYFARLQDTIPLKINGNFLKGPIVVTKYYIDLLKAIGLFHKADLTLKDDNSPSYLRIKAFNELYNNNPKESLKILQTLQKEYKLEDKFTMYLIVSAQLEDGKYNEALLQIALIKAILKDKDADFLSGIQLIQELKLNSSSQYFTKPYSNSLIDFKIIDLDELLETL</sequence>
<dbReference type="SUPFAM" id="SSF81901">
    <property type="entry name" value="HCP-like"/>
    <property type="match status" value="1"/>
</dbReference>
<gene>
    <name evidence="5" type="ORF">CP965_11920</name>
</gene>
<proteinExistence type="predicted"/>
<keyword evidence="1" id="KW-0677">Repeat</keyword>
<organism evidence="5 6">
    <name type="scientific">Halarcobacter mediterraneus</name>
    <dbReference type="NCBI Taxonomy" id="2023153"/>
    <lineage>
        <taxon>Bacteria</taxon>
        <taxon>Pseudomonadati</taxon>
        <taxon>Campylobacterota</taxon>
        <taxon>Epsilonproteobacteria</taxon>
        <taxon>Campylobacterales</taxon>
        <taxon>Arcobacteraceae</taxon>
        <taxon>Halarcobacter</taxon>
    </lineage>
</organism>
<dbReference type="InterPro" id="IPR011990">
    <property type="entry name" value="TPR-like_helical_dom_sf"/>
</dbReference>
<dbReference type="PROSITE" id="PS50293">
    <property type="entry name" value="TPR_REGION"/>
    <property type="match status" value="1"/>
</dbReference>
<evidence type="ECO:0008006" key="7">
    <source>
        <dbReference type="Google" id="ProtNLM"/>
    </source>
</evidence>
<evidence type="ECO:0000256" key="4">
    <source>
        <dbReference type="SAM" id="Coils"/>
    </source>
</evidence>
<dbReference type="EMBL" id="NXIE01000005">
    <property type="protein sequence ID" value="RXK11993.1"/>
    <property type="molecule type" value="Genomic_DNA"/>
</dbReference>
<dbReference type="InterPro" id="IPR013105">
    <property type="entry name" value="TPR_2"/>
</dbReference>
<dbReference type="OrthoDB" id="5346105at2"/>
<feature type="repeat" description="TPR" evidence="3">
    <location>
        <begin position="325"/>
        <end position="358"/>
    </location>
</feature>
<reference evidence="5 6" key="1">
    <citation type="submission" date="2017-09" db="EMBL/GenBank/DDBJ databases">
        <title>Genomics of the genus Arcobacter.</title>
        <authorList>
            <person name="Perez-Cataluna A."/>
            <person name="Figueras M.J."/>
            <person name="Salas-Masso N."/>
        </authorList>
    </citation>
    <scope>NUCLEOTIDE SEQUENCE [LARGE SCALE GENOMIC DNA]</scope>
    <source>
        <strain evidence="5 6">F156-34</strain>
    </source>
</reference>
<comment type="caution">
    <text evidence="5">The sequence shown here is derived from an EMBL/GenBank/DDBJ whole genome shotgun (WGS) entry which is preliminary data.</text>
</comment>
<dbReference type="PROSITE" id="PS50005">
    <property type="entry name" value="TPR"/>
    <property type="match status" value="1"/>
</dbReference>
<dbReference type="AlphaFoldDB" id="A0A4V1M133"/>
<dbReference type="SMART" id="SM00028">
    <property type="entry name" value="TPR"/>
    <property type="match status" value="4"/>
</dbReference>
<keyword evidence="2 3" id="KW-0802">TPR repeat</keyword>
<evidence type="ECO:0000256" key="1">
    <source>
        <dbReference type="ARBA" id="ARBA00022737"/>
    </source>
</evidence>